<dbReference type="InterPro" id="IPR011006">
    <property type="entry name" value="CheY-like_superfamily"/>
</dbReference>
<feature type="modified residue" description="4-aspartylphosphate" evidence="2">
    <location>
        <position position="51"/>
    </location>
</feature>
<dbReference type="Pfam" id="PF00072">
    <property type="entry name" value="Response_reg"/>
    <property type="match status" value="1"/>
</dbReference>
<evidence type="ECO:0000259" key="3">
    <source>
        <dbReference type="PROSITE" id="PS50110"/>
    </source>
</evidence>
<evidence type="ECO:0000313" key="5">
    <source>
        <dbReference type="Proteomes" id="UP001060368"/>
    </source>
</evidence>
<dbReference type="InterPro" id="IPR001789">
    <property type="entry name" value="Sig_transdc_resp-reg_receiver"/>
</dbReference>
<name>A0A9E7PMV6_9EURY</name>
<dbReference type="KEGG" id="mend:L6E24_03340"/>
<evidence type="ECO:0000313" key="4">
    <source>
        <dbReference type="EMBL" id="UUX93169.1"/>
    </source>
</evidence>
<dbReference type="PROSITE" id="PS50110">
    <property type="entry name" value="RESPONSE_REGULATORY"/>
    <property type="match status" value="1"/>
</dbReference>
<evidence type="ECO:0000256" key="1">
    <source>
        <dbReference type="ARBA" id="ARBA00022553"/>
    </source>
</evidence>
<protein>
    <submittedName>
        <fullName evidence="4">Response regulator</fullName>
    </submittedName>
</protein>
<dbReference type="PANTHER" id="PTHR44591:SF3">
    <property type="entry name" value="RESPONSE REGULATORY DOMAIN-CONTAINING PROTEIN"/>
    <property type="match status" value="1"/>
</dbReference>
<organism evidence="4 5">
    <name type="scientific">Methanoplanus endosymbiosus</name>
    <dbReference type="NCBI Taxonomy" id="33865"/>
    <lineage>
        <taxon>Archaea</taxon>
        <taxon>Methanobacteriati</taxon>
        <taxon>Methanobacteriota</taxon>
        <taxon>Stenosarchaea group</taxon>
        <taxon>Methanomicrobia</taxon>
        <taxon>Methanomicrobiales</taxon>
        <taxon>Methanomicrobiaceae</taxon>
        <taxon>Methanoplanus</taxon>
    </lineage>
</organism>
<accession>A0A9E7PMV6</accession>
<sequence length="223" mass="25417">MKLLIVDDNKMLVEIYTTGLMERGFEVIHSVSGFDCLNTLKTEVPDVVLMDIMMPGMDGWETLMQIRSNPETKSIPVLMLTAKALTIEDINSYGEYIDGFLIKPFTLNALSERINNFYKIRQEYLSAVSKAHEMSGDSDKVDQWAENGRQFYTLKNLVGVFEEEYGDILKEGAVYTGMPDILDQIMEKCLTRSKIFYSLTDELGLSDLLTDELKDACVCMRRN</sequence>
<dbReference type="EMBL" id="CP096115">
    <property type="protein sequence ID" value="UUX93169.1"/>
    <property type="molecule type" value="Genomic_DNA"/>
</dbReference>
<reference evidence="4" key="1">
    <citation type="submission" date="2022-04" db="EMBL/GenBank/DDBJ databases">
        <title>Complete genome of Methanoplanus endosymbiosus DSM 3599.</title>
        <authorList>
            <person name="Chen S.-C."/>
            <person name="You Y.-T."/>
            <person name="Zhou Y.-Z."/>
            <person name="Lai M.-C."/>
        </authorList>
    </citation>
    <scope>NUCLEOTIDE SEQUENCE</scope>
    <source>
        <strain evidence="4">DSM 3599</strain>
    </source>
</reference>
<proteinExistence type="predicted"/>
<dbReference type="SUPFAM" id="SSF52172">
    <property type="entry name" value="CheY-like"/>
    <property type="match status" value="1"/>
</dbReference>
<keyword evidence="5" id="KW-1185">Reference proteome</keyword>
<dbReference type="Gene3D" id="3.40.50.2300">
    <property type="match status" value="1"/>
</dbReference>
<feature type="domain" description="Response regulatory" evidence="3">
    <location>
        <begin position="2"/>
        <end position="118"/>
    </location>
</feature>
<dbReference type="PANTHER" id="PTHR44591">
    <property type="entry name" value="STRESS RESPONSE REGULATOR PROTEIN 1"/>
    <property type="match status" value="1"/>
</dbReference>
<dbReference type="Proteomes" id="UP001060368">
    <property type="component" value="Chromosome"/>
</dbReference>
<dbReference type="GO" id="GO:0000160">
    <property type="term" value="P:phosphorelay signal transduction system"/>
    <property type="evidence" value="ECO:0007669"/>
    <property type="project" value="InterPro"/>
</dbReference>
<dbReference type="RefSeq" id="WP_257743309.1">
    <property type="nucleotide sequence ID" value="NZ_CP096115.1"/>
</dbReference>
<dbReference type="SMART" id="SM00448">
    <property type="entry name" value="REC"/>
    <property type="match status" value="1"/>
</dbReference>
<gene>
    <name evidence="4" type="ORF">L6E24_03340</name>
</gene>
<keyword evidence="1 2" id="KW-0597">Phosphoprotein</keyword>
<dbReference type="InterPro" id="IPR050595">
    <property type="entry name" value="Bact_response_regulator"/>
</dbReference>
<dbReference type="GeneID" id="74306697"/>
<dbReference type="AlphaFoldDB" id="A0A9E7PMV6"/>
<evidence type="ECO:0000256" key="2">
    <source>
        <dbReference type="PROSITE-ProRule" id="PRU00169"/>
    </source>
</evidence>